<keyword evidence="5" id="KW-0119">Carbohydrate metabolism</keyword>
<reference evidence="12 13" key="1">
    <citation type="journal article" date="2016" name="Mol. Biol. Evol.">
        <title>Comparative Genomics of Early-Diverging Mushroom-Forming Fungi Provides Insights into the Origins of Lignocellulose Decay Capabilities.</title>
        <authorList>
            <person name="Nagy L.G."/>
            <person name="Riley R."/>
            <person name="Tritt A."/>
            <person name="Adam C."/>
            <person name="Daum C."/>
            <person name="Floudas D."/>
            <person name="Sun H."/>
            <person name="Yadav J.S."/>
            <person name="Pangilinan J."/>
            <person name="Larsson K.H."/>
            <person name="Matsuura K."/>
            <person name="Barry K."/>
            <person name="Labutti K."/>
            <person name="Kuo R."/>
            <person name="Ohm R.A."/>
            <person name="Bhattacharya S.S."/>
            <person name="Shirouzu T."/>
            <person name="Yoshinaga Y."/>
            <person name="Martin F.M."/>
            <person name="Grigoriev I.V."/>
            <person name="Hibbett D.S."/>
        </authorList>
    </citation>
    <scope>NUCLEOTIDE SEQUENCE [LARGE SCALE GENOMIC DNA]</scope>
    <source>
        <strain evidence="12 13">HHB9708</strain>
    </source>
</reference>
<evidence type="ECO:0000313" key="12">
    <source>
        <dbReference type="EMBL" id="KZS87776.1"/>
    </source>
</evidence>
<feature type="signal peptide" evidence="10">
    <location>
        <begin position="1"/>
        <end position="29"/>
    </location>
</feature>
<keyword evidence="7" id="KW-0624">Polysaccharide degradation</keyword>
<evidence type="ECO:0000259" key="11">
    <source>
        <dbReference type="PROSITE" id="PS51910"/>
    </source>
</evidence>
<dbReference type="SUPFAM" id="SSF51445">
    <property type="entry name" value="(Trans)glycosidases"/>
    <property type="match status" value="1"/>
</dbReference>
<evidence type="ECO:0000256" key="6">
    <source>
        <dbReference type="ARBA" id="ARBA00023295"/>
    </source>
</evidence>
<keyword evidence="10" id="KW-0732">Signal</keyword>
<sequence>MLTSLRLISLFSLVTTLLSSFAGPLSVHAHTIPLNSTAHSTGKDASIITPEASTFIAPAPRFVVYTDQWIPGTDEPPTVAQLKGFNVLILSFLLLSGPADKALEFTELDAATRASIISAYHAAGISIMVSAFGSTDAPTSEGADPTATANTIAAFVKQYGLDGVDVDYEDFNAINSGTGSAETWLITFTKALRAQLPSGQYIITHAPVAPWFTTSTSLYPHGAYRAVNTGAGSSIDWYNLQFYNQGSDYTTCTTLLTASNSDFPHSSVFEIASQNSIALNKLVIGKPASSGDASSGYMSASTLAGCLKQAKSSGWNGGAMFWEYPDASASWIASVRTSSWPV</sequence>
<dbReference type="PANTHER" id="PTHR45708">
    <property type="entry name" value="ENDOCHITINASE"/>
    <property type="match status" value="1"/>
</dbReference>
<evidence type="ECO:0000256" key="5">
    <source>
        <dbReference type="ARBA" id="ARBA00023277"/>
    </source>
</evidence>
<protein>
    <recommendedName>
        <fullName evidence="2">chitinase</fullName>
        <ecNumber evidence="2">3.2.1.14</ecNumber>
    </recommendedName>
</protein>
<comment type="similarity">
    <text evidence="9">Belongs to the glycosyl hydrolase 18 family.</text>
</comment>
<evidence type="ECO:0000256" key="9">
    <source>
        <dbReference type="RuleBase" id="RU004453"/>
    </source>
</evidence>
<dbReference type="InterPro" id="IPR001579">
    <property type="entry name" value="Glyco_hydro_18_chit_AS"/>
</dbReference>
<dbReference type="Proteomes" id="UP000076722">
    <property type="component" value="Unassembled WGS sequence"/>
</dbReference>
<feature type="domain" description="GH18" evidence="11">
    <location>
        <begin position="60"/>
        <end position="342"/>
    </location>
</feature>
<dbReference type="PANTHER" id="PTHR45708:SF49">
    <property type="entry name" value="ENDOCHITINASE"/>
    <property type="match status" value="1"/>
</dbReference>
<evidence type="ECO:0000256" key="3">
    <source>
        <dbReference type="ARBA" id="ARBA00022801"/>
    </source>
</evidence>
<dbReference type="STRING" id="1314777.A0A164NJT6"/>
<dbReference type="InterPro" id="IPR050542">
    <property type="entry name" value="Glycosyl_Hydrlase18_Chitinase"/>
</dbReference>
<keyword evidence="13" id="KW-1185">Reference proteome</keyword>
<evidence type="ECO:0000256" key="8">
    <source>
        <dbReference type="RuleBase" id="RU000489"/>
    </source>
</evidence>
<evidence type="ECO:0000313" key="13">
    <source>
        <dbReference type="Proteomes" id="UP000076722"/>
    </source>
</evidence>
<feature type="chain" id="PRO_5007852078" description="chitinase" evidence="10">
    <location>
        <begin position="30"/>
        <end position="342"/>
    </location>
</feature>
<evidence type="ECO:0000256" key="2">
    <source>
        <dbReference type="ARBA" id="ARBA00012729"/>
    </source>
</evidence>
<name>A0A164NJT6_9AGAM</name>
<keyword evidence="3 8" id="KW-0378">Hydrolase</keyword>
<proteinExistence type="inferred from homology"/>
<comment type="catalytic activity">
    <reaction evidence="1">
        <text>Random endo-hydrolysis of N-acetyl-beta-D-glucosaminide (1-&gt;4)-beta-linkages in chitin and chitodextrins.</text>
        <dbReference type="EC" id="3.2.1.14"/>
    </reaction>
</comment>
<keyword evidence="4" id="KW-0146">Chitin degradation</keyword>
<evidence type="ECO:0000256" key="1">
    <source>
        <dbReference type="ARBA" id="ARBA00000822"/>
    </source>
</evidence>
<dbReference type="Pfam" id="PF00704">
    <property type="entry name" value="Glyco_hydro_18"/>
    <property type="match status" value="1"/>
</dbReference>
<dbReference type="GO" id="GO:0008843">
    <property type="term" value="F:endochitinase activity"/>
    <property type="evidence" value="ECO:0007669"/>
    <property type="project" value="UniProtKB-EC"/>
</dbReference>
<keyword evidence="6 8" id="KW-0326">Glycosidase</keyword>
<dbReference type="AlphaFoldDB" id="A0A164NJT6"/>
<dbReference type="PROSITE" id="PS51910">
    <property type="entry name" value="GH18_2"/>
    <property type="match status" value="1"/>
</dbReference>
<evidence type="ECO:0000256" key="7">
    <source>
        <dbReference type="ARBA" id="ARBA00023326"/>
    </source>
</evidence>
<dbReference type="InterPro" id="IPR017853">
    <property type="entry name" value="GH"/>
</dbReference>
<evidence type="ECO:0000256" key="4">
    <source>
        <dbReference type="ARBA" id="ARBA00023024"/>
    </source>
</evidence>
<dbReference type="Gene3D" id="3.20.20.80">
    <property type="entry name" value="Glycosidases"/>
    <property type="match status" value="1"/>
</dbReference>
<accession>A0A164NJT6</accession>
<dbReference type="EMBL" id="KV419444">
    <property type="protein sequence ID" value="KZS87776.1"/>
    <property type="molecule type" value="Genomic_DNA"/>
</dbReference>
<organism evidence="12 13">
    <name type="scientific">Sistotremastrum niveocremeum HHB9708</name>
    <dbReference type="NCBI Taxonomy" id="1314777"/>
    <lineage>
        <taxon>Eukaryota</taxon>
        <taxon>Fungi</taxon>
        <taxon>Dikarya</taxon>
        <taxon>Basidiomycota</taxon>
        <taxon>Agaricomycotina</taxon>
        <taxon>Agaricomycetes</taxon>
        <taxon>Sistotremastrales</taxon>
        <taxon>Sistotremastraceae</taxon>
        <taxon>Sertulicium</taxon>
        <taxon>Sertulicium niveocremeum</taxon>
    </lineage>
</organism>
<dbReference type="PROSITE" id="PS01095">
    <property type="entry name" value="GH18_1"/>
    <property type="match status" value="1"/>
</dbReference>
<dbReference type="GO" id="GO:0000272">
    <property type="term" value="P:polysaccharide catabolic process"/>
    <property type="evidence" value="ECO:0007669"/>
    <property type="project" value="UniProtKB-KW"/>
</dbReference>
<dbReference type="InterPro" id="IPR001223">
    <property type="entry name" value="Glyco_hydro18_cat"/>
</dbReference>
<gene>
    <name evidence="12" type="ORF">SISNIDRAFT_552987</name>
</gene>
<evidence type="ECO:0000256" key="10">
    <source>
        <dbReference type="SAM" id="SignalP"/>
    </source>
</evidence>
<dbReference type="EC" id="3.2.1.14" evidence="2"/>
<dbReference type="CDD" id="cd00598">
    <property type="entry name" value="GH18_chitinase-like"/>
    <property type="match status" value="1"/>
</dbReference>
<dbReference type="OrthoDB" id="3012298at2759"/>
<dbReference type="GO" id="GO:0006032">
    <property type="term" value="P:chitin catabolic process"/>
    <property type="evidence" value="ECO:0007669"/>
    <property type="project" value="UniProtKB-KW"/>
</dbReference>